<organism evidence="2">
    <name type="scientific">Harpegnathos saltator</name>
    <name type="common">Jerdon's jumping ant</name>
    <dbReference type="NCBI Taxonomy" id="610380"/>
    <lineage>
        <taxon>Eukaryota</taxon>
        <taxon>Metazoa</taxon>
        <taxon>Ecdysozoa</taxon>
        <taxon>Arthropoda</taxon>
        <taxon>Hexapoda</taxon>
        <taxon>Insecta</taxon>
        <taxon>Pterygota</taxon>
        <taxon>Neoptera</taxon>
        <taxon>Endopterygota</taxon>
        <taxon>Hymenoptera</taxon>
        <taxon>Apocrita</taxon>
        <taxon>Aculeata</taxon>
        <taxon>Formicoidea</taxon>
        <taxon>Formicidae</taxon>
        <taxon>Ponerinae</taxon>
        <taxon>Ponerini</taxon>
        <taxon>Harpegnathos</taxon>
    </lineage>
</organism>
<sequence length="20" mass="2461">KQMITGNEKWILCNNVERKR</sequence>
<gene>
    <name evidence="1" type="ORF">EAI_08122</name>
</gene>
<feature type="non-terminal residue" evidence="1">
    <location>
        <position position="20"/>
    </location>
</feature>
<dbReference type="AlphaFoldDB" id="E2C1H4"/>
<dbReference type="Proteomes" id="UP000008237">
    <property type="component" value="Unassembled WGS sequence"/>
</dbReference>
<keyword evidence="2" id="KW-1185">Reference proteome</keyword>
<reference evidence="1 2" key="1">
    <citation type="journal article" date="2010" name="Science">
        <title>Genomic comparison of the ants Camponotus floridanus and Harpegnathos saltator.</title>
        <authorList>
            <person name="Bonasio R."/>
            <person name="Zhang G."/>
            <person name="Ye C."/>
            <person name="Mutti N.S."/>
            <person name="Fang X."/>
            <person name="Qin N."/>
            <person name="Donahue G."/>
            <person name="Yang P."/>
            <person name="Li Q."/>
            <person name="Li C."/>
            <person name="Zhang P."/>
            <person name="Huang Z."/>
            <person name="Berger S.L."/>
            <person name="Reinberg D."/>
            <person name="Wang J."/>
            <person name="Liebig J."/>
        </authorList>
    </citation>
    <scope>NUCLEOTIDE SEQUENCE [LARGE SCALE GENOMIC DNA]</scope>
    <source>
        <strain evidence="1 2">R22 G/1</strain>
    </source>
</reference>
<evidence type="ECO:0000313" key="2">
    <source>
        <dbReference type="Proteomes" id="UP000008237"/>
    </source>
</evidence>
<dbReference type="EMBL" id="GL451937">
    <property type="protein sequence ID" value="EFN78150.1"/>
    <property type="molecule type" value="Genomic_DNA"/>
</dbReference>
<protein>
    <submittedName>
        <fullName evidence="1">Uncharacterized protein</fullName>
    </submittedName>
</protein>
<proteinExistence type="predicted"/>
<feature type="non-terminal residue" evidence="1">
    <location>
        <position position="1"/>
    </location>
</feature>
<accession>E2C1H4</accession>
<dbReference type="InParanoid" id="E2C1H4"/>
<name>E2C1H4_HARSA</name>
<evidence type="ECO:0000313" key="1">
    <source>
        <dbReference type="EMBL" id="EFN78150.1"/>
    </source>
</evidence>